<name>B9K365_ALLAM</name>
<dbReference type="EMBL" id="CP000635">
    <property type="protein sequence ID" value="ACM39313.1"/>
    <property type="molecule type" value="Genomic_DNA"/>
</dbReference>
<protein>
    <submittedName>
        <fullName evidence="1">Uncharacterized protein</fullName>
    </submittedName>
</protein>
<sequence length="107" mass="12192">MTASRTSRYPQNATHFGSPTRRLWRSLTRSLTPPCRPAAGHRLSQTQGDEMMTMILEIQIEELRLELNSAFDIIERRQIEIELELARAELAVTLAEQDGVIDAEPPF</sequence>
<evidence type="ECO:0000313" key="2">
    <source>
        <dbReference type="Proteomes" id="UP000001596"/>
    </source>
</evidence>
<geneLocation type="plasmid" evidence="1 2">
    <name>pAtS4b</name>
</geneLocation>
<evidence type="ECO:0000313" key="1">
    <source>
        <dbReference type="EMBL" id="ACM39313.1"/>
    </source>
</evidence>
<dbReference type="HOGENOM" id="CLU_157966_0_0_5"/>
<keyword evidence="1" id="KW-0614">Plasmid</keyword>
<gene>
    <name evidence="1" type="ordered locus">Avi_9585</name>
</gene>
<proteinExistence type="predicted"/>
<reference evidence="1 2" key="1">
    <citation type="journal article" date="2009" name="J. Bacteriol.">
        <title>Genome sequences of three Agrobacterium biovars help elucidate the evolution of multichromosome genomes in bacteria.</title>
        <authorList>
            <person name="Slater S.C."/>
            <person name="Goldman B.S."/>
            <person name="Goodner B."/>
            <person name="Setubal J.C."/>
            <person name="Farrand S.K."/>
            <person name="Nester E.W."/>
            <person name="Burr T.J."/>
            <person name="Banta L."/>
            <person name="Dickerman A.W."/>
            <person name="Paulsen I."/>
            <person name="Otten L."/>
            <person name="Suen G."/>
            <person name="Welch R."/>
            <person name="Almeida N.F."/>
            <person name="Arnold F."/>
            <person name="Burton O.T."/>
            <person name="Du Z."/>
            <person name="Ewing A."/>
            <person name="Godsy E."/>
            <person name="Heisel S."/>
            <person name="Houmiel K.L."/>
            <person name="Jhaveri J."/>
            <person name="Lu J."/>
            <person name="Miller N.M."/>
            <person name="Norton S."/>
            <person name="Chen Q."/>
            <person name="Phoolcharoen W."/>
            <person name="Ohlin V."/>
            <person name="Ondrusek D."/>
            <person name="Pride N."/>
            <person name="Stricklin S.L."/>
            <person name="Sun J."/>
            <person name="Wheeler C."/>
            <person name="Wilson L."/>
            <person name="Zhu H."/>
            <person name="Wood D.W."/>
        </authorList>
    </citation>
    <scope>NUCLEOTIDE SEQUENCE [LARGE SCALE GENOMIC DNA]</scope>
    <source>
        <strain evidence="2">S4 / ATCC BAA-846</strain>
        <plasmid evidence="1 2">pAtS4b</plasmid>
    </source>
</reference>
<organism evidence="1 2">
    <name type="scientific">Allorhizobium ampelinum (strain ATCC BAA-846 / DSM 112012 / S4)</name>
    <name type="common">Agrobacterium vitis (strain S4)</name>
    <dbReference type="NCBI Taxonomy" id="311402"/>
    <lineage>
        <taxon>Bacteria</taxon>
        <taxon>Pseudomonadati</taxon>
        <taxon>Pseudomonadota</taxon>
        <taxon>Alphaproteobacteria</taxon>
        <taxon>Hyphomicrobiales</taxon>
        <taxon>Rhizobiaceae</taxon>
        <taxon>Rhizobium/Agrobacterium group</taxon>
        <taxon>Allorhizobium</taxon>
        <taxon>Allorhizobium ampelinum</taxon>
    </lineage>
</organism>
<dbReference type="KEGG" id="avi:Avi_9585"/>
<dbReference type="Proteomes" id="UP000001596">
    <property type="component" value="Plasmid pAtS4b"/>
</dbReference>
<accession>B9K365</accession>
<keyword evidence="2" id="KW-1185">Reference proteome</keyword>
<dbReference type="AlphaFoldDB" id="B9K365"/>